<evidence type="ECO:0000256" key="3">
    <source>
        <dbReference type="ARBA" id="ARBA00023002"/>
    </source>
</evidence>
<dbReference type="InterPro" id="IPR050097">
    <property type="entry name" value="Ferredoxin-NADP_redctase_2"/>
</dbReference>
<evidence type="ECO:0000256" key="4">
    <source>
        <dbReference type="ARBA" id="ARBA00023157"/>
    </source>
</evidence>
<feature type="domain" description="FAD/NAD(P)-binding" evidence="6">
    <location>
        <begin position="5"/>
        <end position="297"/>
    </location>
</feature>
<name>A0A833MA29_9FIRM</name>
<keyword evidence="3" id="KW-0560">Oxidoreductase</keyword>
<gene>
    <name evidence="7" type="ORF">F8153_07830</name>
</gene>
<accession>A0A833MA29</accession>
<dbReference type="AlphaFoldDB" id="A0A833MA29"/>
<dbReference type="PROSITE" id="PS00573">
    <property type="entry name" value="PYRIDINE_REDOX_2"/>
    <property type="match status" value="1"/>
</dbReference>
<evidence type="ECO:0000256" key="2">
    <source>
        <dbReference type="ARBA" id="ARBA00022827"/>
    </source>
</evidence>
<dbReference type="InterPro" id="IPR023753">
    <property type="entry name" value="FAD/NAD-binding_dom"/>
</dbReference>
<sequence length="320" mass="34443">MEKIYDVVIIGGGPAGLSAGLYAGRGKMDALIIEKSKRGGQIVSTEEVVNVPCSIRETTGPAIIERLVEQVESFGATIVKDNIQEVDLSGEVKLLKGSNGEYKAKSVIIANGAKPRLLGVKGEGKLTGKGVSYCATCDGDFFTDLEVFVVGGGDSAVEEAMFLTKFARKVTILCRESALTCAKSIAEKANCHKNLEIIYNTEITEIHGEDIVEGMTIKNNDTNEVKRIMADEEDGTFGIFIFIGFIPQTELYKGLLEMEYGYIVTNQDMHTNIEGVYAAGDCRVKSLRQVVTAIADGAIAAVQAEKYLESKACNNISQAS</sequence>
<evidence type="ECO:0000313" key="8">
    <source>
        <dbReference type="Proteomes" id="UP000465601"/>
    </source>
</evidence>
<proteinExistence type="predicted"/>
<dbReference type="Pfam" id="PF07992">
    <property type="entry name" value="Pyr_redox_2"/>
    <property type="match status" value="1"/>
</dbReference>
<keyword evidence="4" id="KW-1015">Disulfide bond</keyword>
<dbReference type="InterPro" id="IPR036188">
    <property type="entry name" value="FAD/NAD-bd_sf"/>
</dbReference>
<dbReference type="SUPFAM" id="SSF51905">
    <property type="entry name" value="FAD/NAD(P)-binding domain"/>
    <property type="match status" value="1"/>
</dbReference>
<evidence type="ECO:0000259" key="6">
    <source>
        <dbReference type="Pfam" id="PF07992"/>
    </source>
</evidence>
<reference evidence="7 8" key="1">
    <citation type="submission" date="2019-10" db="EMBL/GenBank/DDBJ databases">
        <title>Alkaliphilus serpentinus sp. nov. and Alkaliphilus pronyensis sp. nov., two novel anaerobic alkaliphilic species isolated from the serpentinized-hosted hydrothermal field of the Prony Bay (New Caledonia).</title>
        <authorList>
            <person name="Postec A."/>
        </authorList>
    </citation>
    <scope>NUCLEOTIDE SEQUENCE [LARGE SCALE GENOMIC DNA]</scope>
    <source>
        <strain evidence="7 8">LacT</strain>
    </source>
</reference>
<dbReference type="PANTHER" id="PTHR48105">
    <property type="entry name" value="THIOREDOXIN REDUCTASE 1-RELATED-RELATED"/>
    <property type="match status" value="1"/>
</dbReference>
<evidence type="ECO:0000313" key="7">
    <source>
        <dbReference type="EMBL" id="KAB3529998.1"/>
    </source>
</evidence>
<dbReference type="OrthoDB" id="9806179at2"/>
<keyword evidence="1" id="KW-0285">Flavoprotein</keyword>
<dbReference type="PRINTS" id="PR00368">
    <property type="entry name" value="FADPNR"/>
</dbReference>
<protein>
    <submittedName>
        <fullName evidence="7">FAD-binding protein</fullName>
    </submittedName>
</protein>
<comment type="caution">
    <text evidence="7">The sequence shown here is derived from an EMBL/GenBank/DDBJ whole genome shotgun (WGS) entry which is preliminary data.</text>
</comment>
<dbReference type="EMBL" id="WBZB01000024">
    <property type="protein sequence ID" value="KAB3529998.1"/>
    <property type="molecule type" value="Genomic_DNA"/>
</dbReference>
<dbReference type="GO" id="GO:0016668">
    <property type="term" value="F:oxidoreductase activity, acting on a sulfur group of donors, NAD(P) as acceptor"/>
    <property type="evidence" value="ECO:0007669"/>
    <property type="project" value="UniProtKB-ARBA"/>
</dbReference>
<organism evidence="7 8">
    <name type="scientific">Alkaliphilus serpentinus</name>
    <dbReference type="NCBI Taxonomy" id="1482731"/>
    <lineage>
        <taxon>Bacteria</taxon>
        <taxon>Bacillati</taxon>
        <taxon>Bacillota</taxon>
        <taxon>Clostridia</taxon>
        <taxon>Peptostreptococcales</taxon>
        <taxon>Natronincolaceae</taxon>
        <taxon>Alkaliphilus</taxon>
    </lineage>
</organism>
<dbReference type="InterPro" id="IPR008255">
    <property type="entry name" value="Pyr_nucl-diS_OxRdtase_2_AS"/>
</dbReference>
<dbReference type="PRINTS" id="PR00469">
    <property type="entry name" value="PNDRDTASEII"/>
</dbReference>
<dbReference type="Proteomes" id="UP000465601">
    <property type="component" value="Unassembled WGS sequence"/>
</dbReference>
<evidence type="ECO:0000256" key="1">
    <source>
        <dbReference type="ARBA" id="ARBA00022630"/>
    </source>
</evidence>
<keyword evidence="5" id="KW-0676">Redox-active center</keyword>
<evidence type="ECO:0000256" key="5">
    <source>
        <dbReference type="ARBA" id="ARBA00023284"/>
    </source>
</evidence>
<dbReference type="RefSeq" id="WP_151865806.1">
    <property type="nucleotide sequence ID" value="NZ_WBZB01000024.1"/>
</dbReference>
<keyword evidence="8" id="KW-1185">Reference proteome</keyword>
<dbReference type="Gene3D" id="3.50.50.60">
    <property type="entry name" value="FAD/NAD(P)-binding domain"/>
    <property type="match status" value="2"/>
</dbReference>
<keyword evidence="2" id="KW-0274">FAD</keyword>